<evidence type="ECO:0000256" key="1">
    <source>
        <dbReference type="ARBA" id="ARBA00004141"/>
    </source>
</evidence>
<dbReference type="AlphaFoldDB" id="A0A8B7XQT0"/>
<evidence type="ECO:0000256" key="3">
    <source>
        <dbReference type="ARBA" id="ARBA00022692"/>
    </source>
</evidence>
<feature type="transmembrane region" description="Helical" evidence="7">
    <location>
        <begin position="476"/>
        <end position="495"/>
    </location>
</feature>
<feature type="transmembrane region" description="Helical" evidence="7">
    <location>
        <begin position="394"/>
        <end position="410"/>
    </location>
</feature>
<feature type="transmembrane region" description="Helical" evidence="7">
    <location>
        <begin position="354"/>
        <end position="374"/>
    </location>
</feature>
<sequence>MADNTAAQPAIGAGRDVALTNGSEVAENQNGQAGGRQQAQPQQSTWQMIKGIAFRIFVFYMIMSFFRKSSAPSEDPAATTEDGKSVATSKMAINLFEKGMLMDLRIYISEQDRFTQFNDSSHLFWELTDLEYGDWVGGPNGDGSYTVSDFVDISEETMNNGSLYIHIYFTKSGYSPDPKQKGKYAKRYTVSMSKRLNRFKKRHFTKTKNLLTGATEASLEDIKRAEEEGPTQIISHWHPNLTINIVDDHTPWRRGSVPQPLDELVTFHVSGDYYPIVYINDYWNLNSDYMPINETTPRLPLSLTYTPISLFKLQFYAAQSMRNQWSMILGEGGEGDDDDEQDSLKRAMLETNPYLLALTFVVSIVHSVFEFLAFKNDIQFWNNRKSLEGLSVRSVFFGVFQSLIVLLYIMDNETNFVVKVSVFIGLLIEAWKITKVVNVKIDTVNPYLGFIPIRFEDKSSYTESSTKKYDMMAFKYLSWLLFPLLAIYSVYSIIYQEHKGWYSFVLNMLYGFLLTFGFIMMTPQLFINYKLKSVAHLPWRMLTYKALNTFIDDIFAFVIRMPMLYRIGCLRDDVIFVIYLYQRYIYPVDLKRVNEFGTTGEMHIEADSQTAAATDGAEPQAIAPPKSKEEKKKD</sequence>
<dbReference type="PANTHER" id="PTHR21347:SF14">
    <property type="entry name" value="LIPID SCRAMBLASE CLPTM1-RELATED"/>
    <property type="match status" value="1"/>
</dbReference>
<dbReference type="GO" id="GO:0012505">
    <property type="term" value="C:endomembrane system"/>
    <property type="evidence" value="ECO:0007669"/>
    <property type="project" value="TreeGrafter"/>
</dbReference>
<comment type="subcellular location">
    <subcellularLocation>
        <location evidence="1">Membrane</location>
        <topology evidence="1">Multi-pass membrane protein</topology>
    </subcellularLocation>
</comment>
<accession>A0A8B7XQT0</accession>
<evidence type="ECO:0000256" key="2">
    <source>
        <dbReference type="ARBA" id="ARBA00009310"/>
    </source>
</evidence>
<evidence type="ECO:0000313" key="9">
    <source>
        <dbReference type="RefSeq" id="XP_022083193.1"/>
    </source>
</evidence>
<feature type="region of interest" description="Disordered" evidence="6">
    <location>
        <begin position="608"/>
        <end position="634"/>
    </location>
</feature>
<organism evidence="8 9">
    <name type="scientific">Acanthaster planci</name>
    <name type="common">Crown-of-thorns starfish</name>
    <dbReference type="NCBI Taxonomy" id="133434"/>
    <lineage>
        <taxon>Eukaryota</taxon>
        <taxon>Metazoa</taxon>
        <taxon>Echinodermata</taxon>
        <taxon>Eleutherozoa</taxon>
        <taxon>Asterozoa</taxon>
        <taxon>Asteroidea</taxon>
        <taxon>Valvatacea</taxon>
        <taxon>Valvatida</taxon>
        <taxon>Acanthasteridae</taxon>
        <taxon>Acanthaster</taxon>
    </lineage>
</organism>
<evidence type="ECO:0000313" key="8">
    <source>
        <dbReference type="Proteomes" id="UP000694845"/>
    </source>
</evidence>
<name>A0A8B7XQT0_ACAPL</name>
<evidence type="ECO:0000256" key="7">
    <source>
        <dbReference type="SAM" id="Phobius"/>
    </source>
</evidence>
<dbReference type="OMA" id="TLWAHFY"/>
<feature type="transmembrane region" description="Helical" evidence="7">
    <location>
        <begin position="501"/>
        <end position="522"/>
    </location>
</feature>
<dbReference type="OrthoDB" id="378564at2759"/>
<evidence type="ECO:0000256" key="4">
    <source>
        <dbReference type="ARBA" id="ARBA00022989"/>
    </source>
</evidence>
<dbReference type="PANTHER" id="PTHR21347">
    <property type="entry name" value="CLEFT LIP AND PALATE ASSOCIATED TRANSMEMBRANE PROTEIN-RELATED"/>
    <property type="match status" value="1"/>
</dbReference>
<keyword evidence="5 7" id="KW-0472">Membrane</keyword>
<keyword evidence="8" id="KW-1185">Reference proteome</keyword>
<dbReference type="GO" id="GO:0016020">
    <property type="term" value="C:membrane"/>
    <property type="evidence" value="ECO:0007669"/>
    <property type="project" value="UniProtKB-SubCell"/>
</dbReference>
<evidence type="ECO:0000256" key="6">
    <source>
        <dbReference type="SAM" id="MobiDB-lite"/>
    </source>
</evidence>
<dbReference type="GeneID" id="110975220"/>
<reference evidence="9" key="1">
    <citation type="submission" date="2025-08" db="UniProtKB">
        <authorList>
            <consortium name="RefSeq"/>
        </authorList>
    </citation>
    <scope>IDENTIFICATION</scope>
</reference>
<protein>
    <submittedName>
        <fullName evidence="9">Cleft lip and palate transmembrane protein 1 homolog</fullName>
    </submittedName>
</protein>
<keyword evidence="4 7" id="KW-1133">Transmembrane helix</keyword>
<dbReference type="Proteomes" id="UP000694845">
    <property type="component" value="Unplaced"/>
</dbReference>
<gene>
    <name evidence="9" type="primary">LOC110975220</name>
</gene>
<keyword evidence="3 7" id="KW-0812">Transmembrane</keyword>
<dbReference type="InterPro" id="IPR008429">
    <property type="entry name" value="CLPTM1"/>
</dbReference>
<proteinExistence type="inferred from homology"/>
<dbReference type="Pfam" id="PF05602">
    <property type="entry name" value="CLPTM1"/>
    <property type="match status" value="1"/>
</dbReference>
<comment type="similarity">
    <text evidence="2">Belongs to the CLPTM1 family.</text>
</comment>
<dbReference type="KEGG" id="aplc:110975220"/>
<dbReference type="RefSeq" id="XP_022083193.1">
    <property type="nucleotide sequence ID" value="XM_022227501.1"/>
</dbReference>
<dbReference type="CTD" id="1209"/>
<evidence type="ECO:0000256" key="5">
    <source>
        <dbReference type="ARBA" id="ARBA00023136"/>
    </source>
</evidence>